<keyword evidence="4 5" id="KW-1283">Bacterial microcompartment</keyword>
<protein>
    <recommendedName>
        <fullName evidence="5">Ethanolamine ammonia-lyase small subunit</fullName>
        <shortName evidence="5">EAL small subunit</shortName>
        <ecNumber evidence="5">4.3.1.7</ecNumber>
    </recommendedName>
</protein>
<evidence type="ECO:0000256" key="4">
    <source>
        <dbReference type="ARBA" id="ARBA00024446"/>
    </source>
</evidence>
<dbReference type="Gene3D" id="3.40.50.11240">
    <property type="entry name" value="Ethanolamine ammonia-lyase light chain (EutC)"/>
    <property type="match status" value="1"/>
</dbReference>
<dbReference type="Pfam" id="PF05985">
    <property type="entry name" value="EutC"/>
    <property type="match status" value="1"/>
</dbReference>
<name>A0A2N0BDA4_9LEPT</name>
<feature type="binding site" evidence="5">
    <location>
        <position position="176"/>
    </location>
    <ligand>
        <name>adenosylcob(III)alamin</name>
        <dbReference type="ChEBI" id="CHEBI:18408"/>
    </ligand>
</feature>
<keyword evidence="8" id="KW-1185">Reference proteome</keyword>
<reference evidence="7" key="1">
    <citation type="submission" date="2017-07" db="EMBL/GenBank/DDBJ databases">
        <title>Leptospira spp. isolated from tropical soils.</title>
        <authorList>
            <person name="Thibeaux R."/>
            <person name="Iraola G."/>
            <person name="Ferres I."/>
            <person name="Bierque E."/>
            <person name="Girault D."/>
            <person name="Soupe-Gilbert M.-E."/>
            <person name="Picardeau M."/>
            <person name="Goarant C."/>
        </authorList>
    </citation>
    <scope>NUCLEOTIDE SEQUENCE [LARGE SCALE GENOMIC DNA]</scope>
    <source>
        <strain evidence="7">ATI7-C-A5</strain>
    </source>
</reference>
<dbReference type="Gene3D" id="1.10.30.40">
    <property type="entry name" value="Ethanolamine ammonia-lyase light chain (EutC), N-terminal domain"/>
    <property type="match status" value="1"/>
</dbReference>
<dbReference type="GO" id="GO:0046336">
    <property type="term" value="P:ethanolamine catabolic process"/>
    <property type="evidence" value="ECO:0007669"/>
    <property type="project" value="UniProtKB-UniRule"/>
</dbReference>
<evidence type="ECO:0000256" key="5">
    <source>
        <dbReference type="HAMAP-Rule" id="MF_00601"/>
    </source>
</evidence>
<comment type="catalytic activity">
    <reaction evidence="5">
        <text>ethanolamine = acetaldehyde + NH4(+)</text>
        <dbReference type="Rhea" id="RHEA:15313"/>
        <dbReference type="ChEBI" id="CHEBI:15343"/>
        <dbReference type="ChEBI" id="CHEBI:28938"/>
        <dbReference type="ChEBI" id="CHEBI:57603"/>
        <dbReference type="EC" id="4.3.1.7"/>
    </reaction>
</comment>
<dbReference type="HAMAP" id="MF_00601">
    <property type="entry name" value="EutC"/>
    <property type="match status" value="1"/>
</dbReference>
<dbReference type="GO" id="GO:0031471">
    <property type="term" value="C:ethanolamine degradation polyhedral organelle"/>
    <property type="evidence" value="ECO:0007669"/>
    <property type="project" value="UniProtKB-UniRule"/>
</dbReference>
<comment type="pathway">
    <text evidence="5">Amine and polyamine degradation; ethanolamine degradation.</text>
</comment>
<dbReference type="GO" id="GO:0009350">
    <property type="term" value="C:ethanolamine ammonia-lyase complex"/>
    <property type="evidence" value="ECO:0007669"/>
    <property type="project" value="UniProtKB-UniRule"/>
</dbReference>
<dbReference type="GO" id="GO:0006520">
    <property type="term" value="P:amino acid metabolic process"/>
    <property type="evidence" value="ECO:0007669"/>
    <property type="project" value="InterPro"/>
</dbReference>
<dbReference type="PANTHER" id="PTHR39330">
    <property type="entry name" value="ETHANOLAMINE AMMONIA-LYASE LIGHT CHAIN"/>
    <property type="match status" value="1"/>
</dbReference>
<dbReference type="PANTHER" id="PTHR39330:SF1">
    <property type="entry name" value="ETHANOLAMINE AMMONIA-LYASE SMALL SUBUNIT"/>
    <property type="match status" value="1"/>
</dbReference>
<dbReference type="GO" id="GO:0008851">
    <property type="term" value="F:ethanolamine ammonia-lyase activity"/>
    <property type="evidence" value="ECO:0007669"/>
    <property type="project" value="UniProtKB-UniRule"/>
</dbReference>
<dbReference type="EC" id="4.3.1.7" evidence="5"/>
<evidence type="ECO:0000256" key="3">
    <source>
        <dbReference type="ARBA" id="ARBA00023285"/>
    </source>
</evidence>
<comment type="similarity">
    <text evidence="5">Belongs to the EutC family.</text>
</comment>
<evidence type="ECO:0000313" key="6">
    <source>
        <dbReference type="EMBL" id="MDV6234360.1"/>
    </source>
</evidence>
<comment type="caution">
    <text evidence="7">The sequence shown here is derived from an EMBL/GenBank/DDBJ whole genome shotgun (WGS) entry which is preliminary data.</text>
</comment>
<comment type="cofactor">
    <cofactor evidence="5">
        <name>adenosylcob(III)alamin</name>
        <dbReference type="ChEBI" id="CHEBI:18408"/>
    </cofactor>
    <text evidence="5">Binds between the large and small subunits.</text>
</comment>
<dbReference type="InterPro" id="IPR009246">
    <property type="entry name" value="EutC"/>
</dbReference>
<sequence length="260" mass="29189">MDWEEWKRWTTARIGLGRSGVSIPTREVLRFRLDHARARDAVWASADFREVFDFLSDRNLSFVEIRSKVSSREEYLSRPDLGKKISAQGYQTLEKFKESDPKFSEEFDLSLIVTDGLSASAIRDSLVPFLESFLKSVQSLRIKIAPITVVKNGRVAIGDEVGAFWNAKTSIVLIGERPGLSTENSLGLYLTYRPSPGLTDERRNCISNIRTGGMSFADASRKASYLLGLSLQKQLSGVYLKDEETSSLSEGSKFDLIKED</sequence>
<reference evidence="6 8" key="2">
    <citation type="journal article" date="2018" name="Microb. Genom.">
        <title>Deciphering the unexplored Leptospira diversity from soils uncovers genomic evolution to virulence.</title>
        <authorList>
            <person name="Thibeaux R."/>
            <person name="Iraola G."/>
            <person name="Ferres I."/>
            <person name="Bierque E."/>
            <person name="Girault D."/>
            <person name="Soupe-Gilbert M.E."/>
            <person name="Picardeau M."/>
            <person name="Goarant C."/>
        </authorList>
    </citation>
    <scope>NUCLEOTIDE SEQUENCE [LARGE SCALE GENOMIC DNA]</scope>
    <source>
        <strain evidence="6 8">ATI7-C-A5</strain>
    </source>
</reference>
<reference evidence="6" key="3">
    <citation type="submission" date="2023-10" db="EMBL/GenBank/DDBJ databases">
        <authorList>
            <person name="Picardeau M."/>
            <person name="Thibeaux R."/>
        </authorList>
    </citation>
    <scope>NUCLEOTIDE SEQUENCE</scope>
    <source>
        <strain evidence="6">ATI7-C-A5</strain>
    </source>
</reference>
<dbReference type="UniPathway" id="UPA00560"/>
<evidence type="ECO:0000313" key="8">
    <source>
        <dbReference type="Proteomes" id="UP000232122"/>
    </source>
</evidence>
<feature type="binding site" evidence="5">
    <location>
        <position position="155"/>
    </location>
    <ligand>
        <name>adenosylcob(III)alamin</name>
        <dbReference type="ChEBI" id="CHEBI:18408"/>
    </ligand>
</feature>
<keyword evidence="3 5" id="KW-0170">Cobalt</keyword>
<dbReference type="Proteomes" id="UP000232122">
    <property type="component" value="Unassembled WGS sequence"/>
</dbReference>
<evidence type="ECO:0000313" key="7">
    <source>
        <dbReference type="EMBL" id="PJZ94517.1"/>
    </source>
</evidence>
<dbReference type="InterPro" id="IPR042255">
    <property type="entry name" value="EutC_N"/>
</dbReference>
<dbReference type="InterPro" id="IPR042251">
    <property type="entry name" value="EutC_C"/>
</dbReference>
<dbReference type="EMBL" id="NPEF02000001">
    <property type="protein sequence ID" value="MDV6234360.1"/>
    <property type="molecule type" value="Genomic_DNA"/>
</dbReference>
<dbReference type="RefSeq" id="WP_100764546.1">
    <property type="nucleotide sequence ID" value="NZ_NPEF02000001.1"/>
</dbReference>
<dbReference type="EMBL" id="NPEF01000012">
    <property type="protein sequence ID" value="PJZ94517.1"/>
    <property type="molecule type" value="Genomic_DNA"/>
</dbReference>
<dbReference type="AlphaFoldDB" id="A0A2N0BDA4"/>
<feature type="binding site" evidence="5">
    <location>
        <position position="205"/>
    </location>
    <ligand>
        <name>adenosylcob(III)alamin</name>
        <dbReference type="ChEBI" id="CHEBI:18408"/>
    </ligand>
</feature>
<evidence type="ECO:0000256" key="2">
    <source>
        <dbReference type="ARBA" id="ARBA00023239"/>
    </source>
</evidence>
<comment type="function">
    <text evidence="5">Catalyzes the deamination of various vicinal amino-alcohols to oxo compounds. Allows this organism to utilize ethanolamine as the sole source of nitrogen and carbon in the presence of external vitamin B12.</text>
</comment>
<keyword evidence="2 5" id="KW-0456">Lyase</keyword>
<organism evidence="7">
    <name type="scientific">Leptospira ellisii</name>
    <dbReference type="NCBI Taxonomy" id="2023197"/>
    <lineage>
        <taxon>Bacteria</taxon>
        <taxon>Pseudomonadati</taxon>
        <taxon>Spirochaetota</taxon>
        <taxon>Spirochaetia</taxon>
        <taxon>Leptospirales</taxon>
        <taxon>Leptospiraceae</taxon>
        <taxon>Leptospira</taxon>
    </lineage>
</organism>
<dbReference type="GO" id="GO:0031419">
    <property type="term" value="F:cobalamin binding"/>
    <property type="evidence" value="ECO:0007669"/>
    <property type="project" value="UniProtKB-UniRule"/>
</dbReference>
<evidence type="ECO:0000256" key="1">
    <source>
        <dbReference type="ARBA" id="ARBA00022628"/>
    </source>
</evidence>
<accession>A0A2N0BDA4</accession>
<proteinExistence type="inferred from homology"/>
<dbReference type="PIRSF" id="PIRSF018982">
    <property type="entry name" value="EutC"/>
    <property type="match status" value="1"/>
</dbReference>
<dbReference type="NCBIfam" id="NF003971">
    <property type="entry name" value="PRK05465.1"/>
    <property type="match status" value="1"/>
</dbReference>
<comment type="subcellular location">
    <subcellularLocation>
        <location evidence="5">Bacterial microcompartment</location>
    </subcellularLocation>
</comment>
<dbReference type="OrthoDB" id="114248at2"/>
<comment type="subunit">
    <text evidence="5">The basic unit is a heterodimer which dimerizes to form tetramers. The heterotetramers trimerize; 6 large subunits form a core ring with 6 small subunits projecting outwards.</text>
</comment>
<keyword evidence="1 5" id="KW-0846">Cobalamin</keyword>
<gene>
    <name evidence="5 6" type="primary">eutC</name>
    <name evidence="6" type="ORF">CH379_001790</name>
    <name evidence="7" type="ORF">CH379_02190</name>
</gene>